<evidence type="ECO:0000313" key="3">
    <source>
        <dbReference type="Proteomes" id="UP000635606"/>
    </source>
</evidence>
<organism evidence="2 3">
    <name type="scientific">Virgisporangium ochraceum</name>
    <dbReference type="NCBI Taxonomy" id="65505"/>
    <lineage>
        <taxon>Bacteria</taxon>
        <taxon>Bacillati</taxon>
        <taxon>Actinomycetota</taxon>
        <taxon>Actinomycetes</taxon>
        <taxon>Micromonosporales</taxon>
        <taxon>Micromonosporaceae</taxon>
        <taxon>Virgisporangium</taxon>
    </lineage>
</organism>
<dbReference type="Proteomes" id="UP000635606">
    <property type="component" value="Unassembled WGS sequence"/>
</dbReference>
<name>A0A8J4E9B6_9ACTN</name>
<dbReference type="Pfam" id="PF10615">
    <property type="entry name" value="DUF2470"/>
    <property type="match status" value="1"/>
</dbReference>
<comment type="caution">
    <text evidence="2">The sequence shown here is derived from an EMBL/GenBank/DDBJ whole genome shotgun (WGS) entry which is preliminary data.</text>
</comment>
<keyword evidence="3" id="KW-1185">Reference proteome</keyword>
<dbReference type="RefSeq" id="WP_203927019.1">
    <property type="nucleotide sequence ID" value="NZ_BOPH01000022.1"/>
</dbReference>
<reference evidence="2" key="1">
    <citation type="submission" date="2021-01" db="EMBL/GenBank/DDBJ databases">
        <title>Whole genome shotgun sequence of Virgisporangium ochraceum NBRC 16418.</title>
        <authorList>
            <person name="Komaki H."/>
            <person name="Tamura T."/>
        </authorList>
    </citation>
    <scope>NUCLEOTIDE SEQUENCE</scope>
    <source>
        <strain evidence="2">NBRC 16418</strain>
    </source>
</reference>
<evidence type="ECO:0000313" key="2">
    <source>
        <dbReference type="EMBL" id="GIJ67060.1"/>
    </source>
</evidence>
<sequence length="98" mass="10705">MTFGPEVVAAVCRHMNDDHPDDSLLICRTLGGRPDATAARMTGLDAVGADFEVTGDSGVGHVRLPWSTTLTERPQIRREVVRMYEEACAVSGQRPRSH</sequence>
<dbReference type="InterPro" id="IPR037119">
    <property type="entry name" value="Haem_oxidase_HugZ-like_sf"/>
</dbReference>
<feature type="domain" description="DUF2470" evidence="1">
    <location>
        <begin position="9"/>
        <end position="83"/>
    </location>
</feature>
<dbReference type="InterPro" id="IPR019595">
    <property type="entry name" value="DUF2470"/>
</dbReference>
<dbReference type="EMBL" id="BOPH01000022">
    <property type="protein sequence ID" value="GIJ67060.1"/>
    <property type="molecule type" value="Genomic_DNA"/>
</dbReference>
<accession>A0A8J4E9B6</accession>
<dbReference type="AlphaFoldDB" id="A0A8J4E9B6"/>
<protein>
    <recommendedName>
        <fullName evidence="1">DUF2470 domain-containing protein</fullName>
    </recommendedName>
</protein>
<dbReference type="Gene3D" id="3.20.180.10">
    <property type="entry name" value="PNP-oxidase-like"/>
    <property type="match status" value="1"/>
</dbReference>
<gene>
    <name evidence="2" type="ORF">Voc01_019770</name>
</gene>
<proteinExistence type="predicted"/>
<dbReference type="SUPFAM" id="SSF50475">
    <property type="entry name" value="FMN-binding split barrel"/>
    <property type="match status" value="1"/>
</dbReference>
<evidence type="ECO:0000259" key="1">
    <source>
        <dbReference type="Pfam" id="PF10615"/>
    </source>
</evidence>